<dbReference type="Gramene" id="TVU23224">
    <property type="protein sequence ID" value="TVU23224"/>
    <property type="gene ID" value="EJB05_30191"/>
</dbReference>
<sequence>MQHFAMKGSTAAILTTIMMVFQVLAIAAAMELSTPQAIFVFGDGALDIGNNIYVPGGAEVGEPTRADQPYYGMDFPRGTPTGRFSNGYNLADFIGNQTPTQQMGIKDKIDSEELSGSADIESSTDNNMAYDDKGLNSYNENQEIKSGSNKETIDVIEEGGVQDKSLGKQYDINIITGVIQTADEEEMASANNTQREANDTMIGSSSKNDSHPAKGSISDVNSNIIGYSSNDIAQQDAINQTEEEAQEYLKECKLVHIPEEQANKRSKRNTGMAGISVAERAISRVAQLNDTSVDVLREMEEARAALSEAMKDNQPEILDMNNLKNVLLLLDEDKDKSREEKSDDDVNTLLVDMFQQLKKKKKRIGSSAKKKKAKQKNKS</sequence>
<feature type="chain" id="PRO_5023857737" evidence="4">
    <location>
        <begin position="30"/>
        <end position="379"/>
    </location>
</feature>
<organism evidence="5 6">
    <name type="scientific">Eragrostis curvula</name>
    <name type="common">weeping love grass</name>
    <dbReference type="NCBI Taxonomy" id="38414"/>
    <lineage>
        <taxon>Eukaryota</taxon>
        <taxon>Viridiplantae</taxon>
        <taxon>Streptophyta</taxon>
        <taxon>Embryophyta</taxon>
        <taxon>Tracheophyta</taxon>
        <taxon>Spermatophyta</taxon>
        <taxon>Magnoliopsida</taxon>
        <taxon>Liliopsida</taxon>
        <taxon>Poales</taxon>
        <taxon>Poaceae</taxon>
        <taxon>PACMAD clade</taxon>
        <taxon>Chloridoideae</taxon>
        <taxon>Eragrostideae</taxon>
        <taxon>Eragrostidinae</taxon>
        <taxon>Eragrostis</taxon>
    </lineage>
</organism>
<dbReference type="OrthoDB" id="1600564at2759"/>
<evidence type="ECO:0000313" key="5">
    <source>
        <dbReference type="EMBL" id="TVU23224.1"/>
    </source>
</evidence>
<comment type="caution">
    <text evidence="5">The sequence shown here is derived from an EMBL/GenBank/DDBJ whole genome shotgun (WGS) entry which is preliminary data.</text>
</comment>
<feature type="region of interest" description="Disordered" evidence="3">
    <location>
        <begin position="186"/>
        <end position="217"/>
    </location>
</feature>
<feature type="compositionally biased region" description="Polar residues" evidence="3">
    <location>
        <begin position="189"/>
        <end position="207"/>
    </location>
</feature>
<dbReference type="GO" id="GO:0016787">
    <property type="term" value="F:hydrolase activity"/>
    <property type="evidence" value="ECO:0007669"/>
    <property type="project" value="UniProtKB-KW"/>
</dbReference>
<proteinExistence type="predicted"/>
<evidence type="ECO:0000256" key="3">
    <source>
        <dbReference type="SAM" id="MobiDB-lite"/>
    </source>
</evidence>
<name>A0A5J9UIC9_9POAL</name>
<evidence type="ECO:0000256" key="1">
    <source>
        <dbReference type="ARBA" id="ARBA00022801"/>
    </source>
</evidence>
<gene>
    <name evidence="5" type="ORF">EJB05_30191</name>
</gene>
<feature type="signal peptide" evidence="4">
    <location>
        <begin position="1"/>
        <end position="29"/>
    </location>
</feature>
<dbReference type="PANTHER" id="PTHR45648:SF99">
    <property type="entry name" value="OS02G0740400 PROTEIN"/>
    <property type="match status" value="1"/>
</dbReference>
<keyword evidence="6" id="KW-1185">Reference proteome</keyword>
<evidence type="ECO:0000256" key="4">
    <source>
        <dbReference type="SAM" id="SignalP"/>
    </source>
</evidence>
<keyword evidence="1" id="KW-0378">Hydrolase</keyword>
<dbReference type="PANTHER" id="PTHR45648">
    <property type="entry name" value="GDSL LIPASE/ACYLHYDROLASE FAMILY PROTEIN (AFU_ORTHOLOGUE AFUA_4G14700)"/>
    <property type="match status" value="1"/>
</dbReference>
<dbReference type="InterPro" id="IPR051058">
    <property type="entry name" value="GDSL_Est/Lipase"/>
</dbReference>
<evidence type="ECO:0000256" key="2">
    <source>
        <dbReference type="SAM" id="Coils"/>
    </source>
</evidence>
<feature type="region of interest" description="Disordered" evidence="3">
    <location>
        <begin position="360"/>
        <end position="379"/>
    </location>
</feature>
<dbReference type="AlphaFoldDB" id="A0A5J9UIC9"/>
<protein>
    <submittedName>
        <fullName evidence="5">Uncharacterized protein</fullName>
    </submittedName>
</protein>
<feature type="non-terminal residue" evidence="5">
    <location>
        <position position="1"/>
    </location>
</feature>
<dbReference type="InterPro" id="IPR036514">
    <property type="entry name" value="SGNH_hydro_sf"/>
</dbReference>
<accession>A0A5J9UIC9</accession>
<keyword evidence="2" id="KW-0175">Coiled coil</keyword>
<reference evidence="5 6" key="1">
    <citation type="journal article" date="2019" name="Sci. Rep.">
        <title>A high-quality genome of Eragrostis curvula grass provides insights into Poaceae evolution and supports new strategies to enhance forage quality.</title>
        <authorList>
            <person name="Carballo J."/>
            <person name="Santos B.A.C.M."/>
            <person name="Zappacosta D."/>
            <person name="Garbus I."/>
            <person name="Selva J.P."/>
            <person name="Gallo C.A."/>
            <person name="Diaz A."/>
            <person name="Albertini E."/>
            <person name="Caccamo M."/>
            <person name="Echenique V."/>
        </authorList>
    </citation>
    <scope>NUCLEOTIDE SEQUENCE [LARGE SCALE GENOMIC DNA]</scope>
    <source>
        <strain evidence="6">cv. Victoria</strain>
        <tissue evidence="5">Leaf</tissue>
    </source>
</reference>
<dbReference type="Proteomes" id="UP000324897">
    <property type="component" value="Unassembled WGS sequence"/>
</dbReference>
<feature type="coiled-coil region" evidence="2">
    <location>
        <begin position="285"/>
        <end position="340"/>
    </location>
</feature>
<dbReference type="Gene3D" id="3.40.50.1110">
    <property type="entry name" value="SGNH hydrolase"/>
    <property type="match status" value="1"/>
</dbReference>
<keyword evidence="4" id="KW-0732">Signal</keyword>
<dbReference type="EMBL" id="RWGY01000014">
    <property type="protein sequence ID" value="TVU23224.1"/>
    <property type="molecule type" value="Genomic_DNA"/>
</dbReference>
<evidence type="ECO:0000313" key="6">
    <source>
        <dbReference type="Proteomes" id="UP000324897"/>
    </source>
</evidence>